<keyword evidence="3" id="KW-1185">Reference proteome</keyword>
<dbReference type="InterPro" id="IPR015915">
    <property type="entry name" value="Kelch-typ_b-propeller"/>
</dbReference>
<name>A0AAV5EJF6_ELECO</name>
<gene>
    <name evidence="2" type="primary">gb10276</name>
    <name evidence="2" type="ORF">PR202_gb10276</name>
</gene>
<dbReference type="Pfam" id="PF07893">
    <property type="entry name" value="DUF1668"/>
    <property type="match status" value="1"/>
</dbReference>
<reference evidence="2" key="1">
    <citation type="journal article" date="2018" name="DNA Res.">
        <title>Multiple hybrid de novo genome assembly of finger millet, an orphan allotetraploid crop.</title>
        <authorList>
            <person name="Hatakeyama M."/>
            <person name="Aluri S."/>
            <person name="Balachadran M.T."/>
            <person name="Sivarajan S.R."/>
            <person name="Patrignani A."/>
            <person name="Gruter S."/>
            <person name="Poveda L."/>
            <person name="Shimizu-Inatsugi R."/>
            <person name="Baeten J."/>
            <person name="Francoijs K.J."/>
            <person name="Nataraja K.N."/>
            <person name="Reddy Y.A.N."/>
            <person name="Phadnis S."/>
            <person name="Ravikumar R.L."/>
            <person name="Schlapbach R."/>
            <person name="Sreeman S.M."/>
            <person name="Shimizu K.K."/>
        </authorList>
    </citation>
    <scope>NUCLEOTIDE SEQUENCE</scope>
</reference>
<feature type="region of interest" description="Disordered" evidence="1">
    <location>
        <begin position="1"/>
        <end position="31"/>
    </location>
</feature>
<organism evidence="2 3">
    <name type="scientific">Eleusine coracana subsp. coracana</name>
    <dbReference type="NCBI Taxonomy" id="191504"/>
    <lineage>
        <taxon>Eukaryota</taxon>
        <taxon>Viridiplantae</taxon>
        <taxon>Streptophyta</taxon>
        <taxon>Embryophyta</taxon>
        <taxon>Tracheophyta</taxon>
        <taxon>Spermatophyta</taxon>
        <taxon>Magnoliopsida</taxon>
        <taxon>Liliopsida</taxon>
        <taxon>Poales</taxon>
        <taxon>Poaceae</taxon>
        <taxon>PACMAD clade</taxon>
        <taxon>Chloridoideae</taxon>
        <taxon>Cynodonteae</taxon>
        <taxon>Eleusininae</taxon>
        <taxon>Eleusine</taxon>
    </lineage>
</organism>
<evidence type="ECO:0000256" key="1">
    <source>
        <dbReference type="SAM" id="MobiDB-lite"/>
    </source>
</evidence>
<dbReference type="InterPro" id="IPR012871">
    <property type="entry name" value="DUF1668_ORYSA"/>
</dbReference>
<proteinExistence type="predicted"/>
<dbReference type="EMBL" id="BQKI01000076">
    <property type="protein sequence ID" value="GJN22684.1"/>
    <property type="molecule type" value="Genomic_DNA"/>
</dbReference>
<evidence type="ECO:0000313" key="2">
    <source>
        <dbReference type="EMBL" id="GJN22684.1"/>
    </source>
</evidence>
<protein>
    <submittedName>
        <fullName evidence="2">Uncharacterized protein</fullName>
    </submittedName>
</protein>
<dbReference type="Proteomes" id="UP001054889">
    <property type="component" value="Unassembled WGS sequence"/>
</dbReference>
<comment type="caution">
    <text evidence="2">The sequence shown here is derived from an EMBL/GenBank/DDBJ whole genome shotgun (WGS) entry which is preliminary data.</text>
</comment>
<evidence type="ECO:0000313" key="3">
    <source>
        <dbReference type="Proteomes" id="UP001054889"/>
    </source>
</evidence>
<accession>A0AAV5EJF6</accession>
<feature type="compositionally biased region" description="Basic residues" evidence="1">
    <location>
        <begin position="1"/>
        <end position="13"/>
    </location>
</feature>
<dbReference type="SUPFAM" id="SSF117281">
    <property type="entry name" value="Kelch motif"/>
    <property type="match status" value="1"/>
</dbReference>
<reference evidence="2" key="2">
    <citation type="submission" date="2021-12" db="EMBL/GenBank/DDBJ databases">
        <title>Resequencing data analysis of finger millet.</title>
        <authorList>
            <person name="Hatakeyama M."/>
            <person name="Aluri S."/>
            <person name="Balachadran M.T."/>
            <person name="Sivarajan S.R."/>
            <person name="Poveda L."/>
            <person name="Shimizu-Inatsugi R."/>
            <person name="Schlapbach R."/>
            <person name="Sreeman S.M."/>
            <person name="Shimizu K.K."/>
        </authorList>
    </citation>
    <scope>NUCLEOTIDE SEQUENCE</scope>
</reference>
<dbReference type="AlphaFoldDB" id="A0AAV5EJF6"/>
<sequence>MKKKTKKAKRKRSFGCADLGDDGKVKSSTDHGQPVYLVSPLLSGPGQSTFSVSMVEAAADVADPPRARTVAEIPGARHGMSFVATHSAQGSWIVGVGGKEGNTVIYDPSAMKTFEGPGLSYPKHQPILISLDSKVYAISRRPTVYDNKYDFVPWFESLSFKKGVPGIVVSGI</sequence>